<proteinExistence type="predicted"/>
<name>A0A4R2GUK5_9HYPH</name>
<evidence type="ECO:0000313" key="2">
    <source>
        <dbReference type="EMBL" id="TCO13647.1"/>
    </source>
</evidence>
<gene>
    <name evidence="2" type="ORF">EV666_10513</name>
</gene>
<sequence>MEQEGAMSIIFAVIAGLFVAGAVGAAEWLSAGRRYQG</sequence>
<reference evidence="2 3" key="1">
    <citation type="submission" date="2019-03" db="EMBL/GenBank/DDBJ databases">
        <title>Genomic Encyclopedia of Type Strains, Phase IV (KMG-IV): sequencing the most valuable type-strain genomes for metagenomic binning, comparative biology and taxonomic classification.</title>
        <authorList>
            <person name="Goeker M."/>
        </authorList>
    </citation>
    <scope>NUCLEOTIDE SEQUENCE [LARGE SCALE GENOMIC DNA]</scope>
    <source>
        <strain evidence="2 3">DSM 22958</strain>
    </source>
</reference>
<evidence type="ECO:0000313" key="3">
    <source>
        <dbReference type="Proteomes" id="UP000294881"/>
    </source>
</evidence>
<protein>
    <submittedName>
        <fullName evidence="2">Uncharacterized protein</fullName>
    </submittedName>
</protein>
<dbReference type="Proteomes" id="UP000294881">
    <property type="component" value="Unassembled WGS sequence"/>
</dbReference>
<organism evidence="2 3">
    <name type="scientific">Camelimonas lactis</name>
    <dbReference type="NCBI Taxonomy" id="659006"/>
    <lineage>
        <taxon>Bacteria</taxon>
        <taxon>Pseudomonadati</taxon>
        <taxon>Pseudomonadota</taxon>
        <taxon>Alphaproteobacteria</taxon>
        <taxon>Hyphomicrobiales</taxon>
        <taxon>Chelatococcaceae</taxon>
        <taxon>Camelimonas</taxon>
    </lineage>
</organism>
<keyword evidence="1" id="KW-0812">Transmembrane</keyword>
<dbReference type="AlphaFoldDB" id="A0A4R2GUK5"/>
<feature type="transmembrane region" description="Helical" evidence="1">
    <location>
        <begin position="6"/>
        <end position="29"/>
    </location>
</feature>
<keyword evidence="1" id="KW-0472">Membrane</keyword>
<dbReference type="EMBL" id="SLWL01000005">
    <property type="protein sequence ID" value="TCO13647.1"/>
    <property type="molecule type" value="Genomic_DNA"/>
</dbReference>
<comment type="caution">
    <text evidence="2">The sequence shown here is derived from an EMBL/GenBank/DDBJ whole genome shotgun (WGS) entry which is preliminary data.</text>
</comment>
<accession>A0A4R2GUK5</accession>
<evidence type="ECO:0000256" key="1">
    <source>
        <dbReference type="SAM" id="Phobius"/>
    </source>
</evidence>
<keyword evidence="3" id="KW-1185">Reference proteome</keyword>
<keyword evidence="1" id="KW-1133">Transmembrane helix</keyword>